<dbReference type="Proteomes" id="UP001163046">
    <property type="component" value="Unassembled WGS sequence"/>
</dbReference>
<keyword evidence="1" id="KW-0812">Transmembrane</keyword>
<comment type="caution">
    <text evidence="3">The sequence shown here is derived from an EMBL/GenBank/DDBJ whole genome shotgun (WGS) entry which is preliminary data.</text>
</comment>
<reference evidence="3" key="1">
    <citation type="submission" date="2023-01" db="EMBL/GenBank/DDBJ databases">
        <title>Genome assembly of the deep-sea coral Lophelia pertusa.</title>
        <authorList>
            <person name="Herrera S."/>
            <person name="Cordes E."/>
        </authorList>
    </citation>
    <scope>NUCLEOTIDE SEQUENCE</scope>
    <source>
        <strain evidence="3">USNM1676648</strain>
        <tissue evidence="3">Polyp</tissue>
    </source>
</reference>
<evidence type="ECO:0000256" key="1">
    <source>
        <dbReference type="SAM" id="Phobius"/>
    </source>
</evidence>
<dbReference type="GO" id="GO:0016787">
    <property type="term" value="F:hydrolase activity"/>
    <property type="evidence" value="ECO:0007669"/>
    <property type="project" value="UniProtKB-KW"/>
</dbReference>
<dbReference type="SUPFAM" id="SSF52540">
    <property type="entry name" value="P-loop containing nucleoside triphosphate hydrolases"/>
    <property type="match status" value="1"/>
</dbReference>
<keyword evidence="3" id="KW-0255">Endonuclease</keyword>
<dbReference type="GO" id="GO:0004519">
    <property type="term" value="F:endonuclease activity"/>
    <property type="evidence" value="ECO:0007669"/>
    <property type="project" value="UniProtKB-KW"/>
</dbReference>
<dbReference type="InterPro" id="IPR027417">
    <property type="entry name" value="P-loop_NTPase"/>
</dbReference>
<keyword evidence="4" id="KW-1185">Reference proteome</keyword>
<organism evidence="3 4">
    <name type="scientific">Desmophyllum pertusum</name>
    <dbReference type="NCBI Taxonomy" id="174260"/>
    <lineage>
        <taxon>Eukaryota</taxon>
        <taxon>Metazoa</taxon>
        <taxon>Cnidaria</taxon>
        <taxon>Anthozoa</taxon>
        <taxon>Hexacorallia</taxon>
        <taxon>Scleractinia</taxon>
        <taxon>Caryophylliina</taxon>
        <taxon>Caryophylliidae</taxon>
        <taxon>Desmophyllum</taxon>
    </lineage>
</organism>
<accession>A0A9W9YX32</accession>
<keyword evidence="1" id="KW-0472">Membrane</keyword>
<dbReference type="EMBL" id="MU827065">
    <property type="protein sequence ID" value="KAJ7369324.1"/>
    <property type="molecule type" value="Genomic_DNA"/>
</dbReference>
<keyword evidence="3" id="KW-0378">Hydrolase</keyword>
<gene>
    <name evidence="3" type="primary">dna2_3</name>
    <name evidence="3" type="ORF">OS493_039778</name>
</gene>
<keyword evidence="1" id="KW-1133">Transmembrane helix</keyword>
<sequence>MCILPQENRVILSEEYNGAIALAAGYIHEVTKKEVVVLLTEQNKLKTLSPWTRMRTEARNPYLDPAVECILHELNTGQRKAVSKALAAHHYALILGMPGTGKTTTISCLVRVLVASGRSVLLTSFILILLWITSYSSSKRQIWISSALARFIKFFLSYSPTAFKGLQQVSRLSMN</sequence>
<evidence type="ECO:0000313" key="3">
    <source>
        <dbReference type="EMBL" id="KAJ7369324.1"/>
    </source>
</evidence>
<dbReference type="GO" id="GO:0003678">
    <property type="term" value="F:DNA helicase activity"/>
    <property type="evidence" value="ECO:0007669"/>
    <property type="project" value="UniProtKB-EC"/>
</dbReference>
<name>A0A9W9YX32_9CNID</name>
<dbReference type="Gene3D" id="3.40.50.300">
    <property type="entry name" value="P-loop containing nucleotide triphosphate hydrolases"/>
    <property type="match status" value="1"/>
</dbReference>
<proteinExistence type="predicted"/>
<feature type="transmembrane region" description="Helical" evidence="1">
    <location>
        <begin position="112"/>
        <end position="132"/>
    </location>
</feature>
<dbReference type="Pfam" id="PF13086">
    <property type="entry name" value="AAA_11"/>
    <property type="match status" value="1"/>
</dbReference>
<protein>
    <submittedName>
        <fullName evidence="3">DNA replication endonuclease-helicase Dna2</fullName>
        <ecNumber evidence="3">3.6.4.12</ecNumber>
    </submittedName>
</protein>
<evidence type="ECO:0000259" key="2">
    <source>
        <dbReference type="Pfam" id="PF13086"/>
    </source>
</evidence>
<dbReference type="OrthoDB" id="306218at2759"/>
<dbReference type="InterPro" id="IPR041677">
    <property type="entry name" value="DNA2/NAM7_AAA_11"/>
</dbReference>
<keyword evidence="3" id="KW-0540">Nuclease</keyword>
<evidence type="ECO:0000313" key="4">
    <source>
        <dbReference type="Proteomes" id="UP001163046"/>
    </source>
</evidence>
<dbReference type="AlphaFoldDB" id="A0A9W9YX32"/>
<dbReference type="EC" id="3.6.4.12" evidence="3"/>
<feature type="domain" description="DNA2/NAM7 helicase helicase" evidence="2">
    <location>
        <begin position="73"/>
        <end position="117"/>
    </location>
</feature>